<evidence type="ECO:0000313" key="2">
    <source>
        <dbReference type="EMBL" id="KZM74735.1"/>
    </source>
</evidence>
<name>A0A161WNS3_9NOCA</name>
<feature type="compositionally biased region" description="Basic and acidic residues" evidence="1">
    <location>
        <begin position="60"/>
        <end position="69"/>
    </location>
</feature>
<reference evidence="2 3" key="1">
    <citation type="submission" date="2016-04" db="EMBL/GenBank/DDBJ databases">
        <authorList>
            <person name="Evans L.H."/>
            <person name="Alamgir A."/>
            <person name="Owens N."/>
            <person name="Weber N.D."/>
            <person name="Virtaneva K."/>
            <person name="Barbian K."/>
            <person name="Babar A."/>
            <person name="Rosenke K."/>
        </authorList>
    </citation>
    <scope>NUCLEOTIDE SEQUENCE [LARGE SCALE GENOMIC DNA]</scope>
    <source>
        <strain evidence="2 3">IFM 0406</strain>
    </source>
</reference>
<dbReference type="AlphaFoldDB" id="A0A161WNS3"/>
<proteinExistence type="predicted"/>
<keyword evidence="3" id="KW-1185">Reference proteome</keyword>
<gene>
    <name evidence="2" type="ORF">AWN90_22035</name>
</gene>
<sequence length="69" mass="7447">MVSFDSTRETAVAATMASMSGRMMVYSPVSSNKTMIAVIAARVAPVPDPVHLRQHQQQPAEHEPADRGP</sequence>
<dbReference type="RefSeq" id="WP_067586273.1">
    <property type="nucleotide sequence ID" value="NZ_JABMCZ010000005.1"/>
</dbReference>
<organism evidence="2 3">
    <name type="scientific">Nocardia terpenica</name>
    <dbReference type="NCBI Taxonomy" id="455432"/>
    <lineage>
        <taxon>Bacteria</taxon>
        <taxon>Bacillati</taxon>
        <taxon>Actinomycetota</taxon>
        <taxon>Actinomycetes</taxon>
        <taxon>Mycobacteriales</taxon>
        <taxon>Nocardiaceae</taxon>
        <taxon>Nocardia</taxon>
    </lineage>
</organism>
<comment type="caution">
    <text evidence="2">The sequence shown here is derived from an EMBL/GenBank/DDBJ whole genome shotgun (WGS) entry which is preliminary data.</text>
</comment>
<accession>A0A161WNS3</accession>
<protein>
    <submittedName>
        <fullName evidence="2">Uncharacterized protein</fullName>
    </submittedName>
</protein>
<dbReference type="EMBL" id="LWGR01000004">
    <property type="protein sequence ID" value="KZM74735.1"/>
    <property type="molecule type" value="Genomic_DNA"/>
</dbReference>
<evidence type="ECO:0000256" key="1">
    <source>
        <dbReference type="SAM" id="MobiDB-lite"/>
    </source>
</evidence>
<dbReference type="Proteomes" id="UP000076512">
    <property type="component" value="Unassembled WGS sequence"/>
</dbReference>
<evidence type="ECO:0000313" key="3">
    <source>
        <dbReference type="Proteomes" id="UP000076512"/>
    </source>
</evidence>
<feature type="region of interest" description="Disordered" evidence="1">
    <location>
        <begin position="48"/>
        <end position="69"/>
    </location>
</feature>